<proteinExistence type="predicted"/>
<sequence>MPQIYRIRSLIWFSRRSFWYFHHPHLPIKFTTPNFRPTFTNLNFQFFSLPVEECFGKDWRICGRLVIITKD</sequence>
<accession>A0ABP0YUP4</accession>
<dbReference type="EMBL" id="OZ021739">
    <property type="protein sequence ID" value="CAK9323231.1"/>
    <property type="molecule type" value="Genomic_DNA"/>
</dbReference>
<keyword evidence="2" id="KW-1185">Reference proteome</keyword>
<name>A0ABP0YUP4_9ROSI</name>
<dbReference type="Proteomes" id="UP001642487">
    <property type="component" value="Chromosome 5"/>
</dbReference>
<gene>
    <name evidence="1" type="ORF">CITCOLO1_LOCUS15406</name>
</gene>
<protein>
    <submittedName>
        <fullName evidence="1">Uncharacterized protein</fullName>
    </submittedName>
</protein>
<organism evidence="1 2">
    <name type="scientific">Citrullus colocynthis</name>
    <name type="common">colocynth</name>
    <dbReference type="NCBI Taxonomy" id="252529"/>
    <lineage>
        <taxon>Eukaryota</taxon>
        <taxon>Viridiplantae</taxon>
        <taxon>Streptophyta</taxon>
        <taxon>Embryophyta</taxon>
        <taxon>Tracheophyta</taxon>
        <taxon>Spermatophyta</taxon>
        <taxon>Magnoliopsida</taxon>
        <taxon>eudicotyledons</taxon>
        <taxon>Gunneridae</taxon>
        <taxon>Pentapetalae</taxon>
        <taxon>rosids</taxon>
        <taxon>fabids</taxon>
        <taxon>Cucurbitales</taxon>
        <taxon>Cucurbitaceae</taxon>
        <taxon>Benincaseae</taxon>
        <taxon>Citrullus</taxon>
    </lineage>
</organism>
<evidence type="ECO:0000313" key="2">
    <source>
        <dbReference type="Proteomes" id="UP001642487"/>
    </source>
</evidence>
<reference evidence="1 2" key="1">
    <citation type="submission" date="2024-03" db="EMBL/GenBank/DDBJ databases">
        <authorList>
            <person name="Gkanogiannis A."/>
            <person name="Becerra Lopez-Lavalle L."/>
        </authorList>
    </citation>
    <scope>NUCLEOTIDE SEQUENCE [LARGE SCALE GENOMIC DNA]</scope>
</reference>
<evidence type="ECO:0000313" key="1">
    <source>
        <dbReference type="EMBL" id="CAK9323231.1"/>
    </source>
</evidence>